<reference evidence="5" key="1">
    <citation type="submission" date="2020-10" db="EMBL/GenBank/DDBJ databases">
        <authorList>
            <person name="Abbas A."/>
            <person name="Razzaq R."/>
            <person name="Waqas M."/>
            <person name="Abbas N."/>
            <person name="Nielsen T.K."/>
            <person name="Hansen L.H."/>
            <person name="Hussain S."/>
            <person name="Shahid M."/>
        </authorList>
    </citation>
    <scope>NUCLEOTIDE SEQUENCE</scope>
    <source>
        <strain evidence="5">S14</strain>
    </source>
</reference>
<evidence type="ECO:0000256" key="2">
    <source>
        <dbReference type="SAM" id="Phobius"/>
    </source>
</evidence>
<feature type="transmembrane region" description="Helical" evidence="2">
    <location>
        <begin position="172"/>
        <end position="191"/>
    </location>
</feature>
<sequence length="850" mass="89826">MTSPLGPSWPAAVGAVFRHQLRLLAHSRLTLVFQLAFLIALSTATFLIGDFFAADDASLDPMLGFLPWIALVFIPALAMKAFTNRSLDRERELLLTLPLPPGAIAVGGWLAGSVVLLITLAFTAPLAATILWLGAPDIGAMASGYVGAAFLLVSFYAVGLFASAVARSETGAFTIALAILFALMMTGWDGLGRIAPNASVSQLFDGLESASPKFWMERVAAGRFELKALLFFAGVIALALLGTRGALQPRRTPGLRAAVRLSVGAALGAAAISAAVAGAPSDAVDLTASRKFTLSPSTLEIAAGLPKGARVDLYWSRSLPGVPQSVRAHAAQVAELLRLIAGRSGGRLVFEEHDAIPGSEGEAPAVRAGVRRMPLSSGDALFFGASFTSGDRSSTIPYFDQRREGLLEYDVATNLAGLVRSRTPRVGVVTPLIPSSDASATEGGFNAIGELRRGYDVAIIPAFSDRLPDGLDAVIVMGATFLKREMLYSIDQAVMRGAGLIVMIDPRLRLSPSSEKATPYPSADVDDISDLLARYGVNYLGDQVVGDMALAIPVADAAQRIGAFPYWMRFGENQISRTHAVTAGLRDLLLIEPGAFSAPDASALIRTTENAGAAPGRELESQTPATAADGFRPGGGARVVAAEVEGPFSSAFSGHPEAPATKHLERSASSSAVFAIGDVDWILDPFAYEEQTDPQAPRRPRNDNVALFLNMVERAAGGGDLIKIRSRTVARHPLVRVAEIARSLPEEDRAARAAAMARIAEIEKRIAALPAAANVVDLSQLPADVQTRVQQLRDALAPDRMTVRAVDQRERQAVEVMRSRVIAANLVAGPALALAFAAFVAARRRRAKSV</sequence>
<feature type="transmembrane region" description="Helical" evidence="2">
    <location>
        <begin position="821"/>
        <end position="842"/>
    </location>
</feature>
<keyword evidence="6" id="KW-1185">Reference proteome</keyword>
<feature type="transmembrane region" description="Helical" evidence="2">
    <location>
        <begin position="145"/>
        <end position="165"/>
    </location>
</feature>
<feature type="region of interest" description="Disordered" evidence="1">
    <location>
        <begin position="611"/>
        <end position="632"/>
    </location>
</feature>
<organism evidence="5 6">
    <name type="scientific">Chelatococcus sambhunathii</name>
    <dbReference type="NCBI Taxonomy" id="363953"/>
    <lineage>
        <taxon>Bacteria</taxon>
        <taxon>Pseudomonadati</taxon>
        <taxon>Pseudomonadota</taxon>
        <taxon>Alphaproteobacteria</taxon>
        <taxon>Hyphomicrobiales</taxon>
        <taxon>Chelatococcaceae</taxon>
        <taxon>Chelatococcus</taxon>
    </lineage>
</organism>
<proteinExistence type="predicted"/>
<comment type="caution">
    <text evidence="5">The sequence shown here is derived from an EMBL/GenBank/DDBJ whole genome shotgun (WGS) entry which is preliminary data.</text>
</comment>
<feature type="transmembrane region" description="Helical" evidence="2">
    <location>
        <begin position="228"/>
        <end position="247"/>
    </location>
</feature>
<keyword evidence="2" id="KW-0812">Transmembrane</keyword>
<dbReference type="Pfam" id="PF12679">
    <property type="entry name" value="ABC2_membrane_2"/>
    <property type="match status" value="1"/>
</dbReference>
<feature type="transmembrane region" description="Helical" evidence="2">
    <location>
        <begin position="103"/>
        <end position="133"/>
    </location>
</feature>
<feature type="domain" description="ABC-type uncharacterised transport system" evidence="3">
    <location>
        <begin position="424"/>
        <end position="710"/>
    </location>
</feature>
<gene>
    <name evidence="5" type="ORF">IHQ68_02470</name>
</gene>
<protein>
    <submittedName>
        <fullName evidence="5">Gldg family protein</fullName>
    </submittedName>
</protein>
<evidence type="ECO:0000259" key="4">
    <source>
        <dbReference type="Pfam" id="PF23357"/>
    </source>
</evidence>
<dbReference type="Pfam" id="PF09822">
    <property type="entry name" value="ABC_transp_aux"/>
    <property type="match status" value="1"/>
</dbReference>
<dbReference type="InterPro" id="IPR019196">
    <property type="entry name" value="ABC_transp_unknown"/>
</dbReference>
<keyword evidence="2" id="KW-0472">Membrane</keyword>
<feature type="domain" description="DUF7088" evidence="4">
    <location>
        <begin position="290"/>
        <end position="385"/>
    </location>
</feature>
<dbReference type="InterPro" id="IPR055396">
    <property type="entry name" value="DUF7088"/>
</dbReference>
<accession>A0ABU1DBJ7</accession>
<feature type="transmembrane region" description="Helical" evidence="2">
    <location>
        <begin position="259"/>
        <end position="279"/>
    </location>
</feature>
<dbReference type="EMBL" id="JADBEO010000003">
    <property type="protein sequence ID" value="MDR4305487.1"/>
    <property type="molecule type" value="Genomic_DNA"/>
</dbReference>
<keyword evidence="2" id="KW-1133">Transmembrane helix</keyword>
<name>A0ABU1DBJ7_9HYPH</name>
<dbReference type="Proteomes" id="UP001181622">
    <property type="component" value="Unassembled WGS sequence"/>
</dbReference>
<evidence type="ECO:0000256" key="1">
    <source>
        <dbReference type="SAM" id="MobiDB-lite"/>
    </source>
</evidence>
<evidence type="ECO:0000313" key="5">
    <source>
        <dbReference type="EMBL" id="MDR4305487.1"/>
    </source>
</evidence>
<feature type="transmembrane region" description="Helical" evidence="2">
    <location>
        <begin position="65"/>
        <end position="82"/>
    </location>
</feature>
<dbReference type="RefSeq" id="WP_309388538.1">
    <property type="nucleotide sequence ID" value="NZ_JADBEO010000003.1"/>
</dbReference>
<feature type="transmembrane region" description="Helical" evidence="2">
    <location>
        <begin position="31"/>
        <end position="53"/>
    </location>
</feature>
<evidence type="ECO:0000313" key="6">
    <source>
        <dbReference type="Proteomes" id="UP001181622"/>
    </source>
</evidence>
<evidence type="ECO:0000259" key="3">
    <source>
        <dbReference type="Pfam" id="PF09822"/>
    </source>
</evidence>
<dbReference type="Pfam" id="PF23357">
    <property type="entry name" value="DUF7088"/>
    <property type="match status" value="1"/>
</dbReference>